<sequence length="52" mass="6421">MPQMAPLYWLYMYIFFLSILSLFFILTFFIKPFDKMQSDHSSIKTYSKLWKL</sequence>
<gene>
    <name evidence="2" type="primary">ATP8</name>
</gene>
<reference evidence="3" key="3">
    <citation type="journal article" date="2018" name="Mitochondrial DNA Part B Resour">
        <title>The complete mitogenome of Metopograpsus quadridentatus and phylogenetic analysis.</title>
        <authorList>
            <person name="Wang Z."/>
            <person name="Ji C."/>
            <person name="Wang Z."/>
            <person name="Tang D."/>
            <person name="Wu Q."/>
            <person name="Guo H."/>
            <person name="Tao Y."/>
        </authorList>
    </citation>
    <scope>NUCLEOTIDE SEQUENCE</scope>
</reference>
<geneLocation type="mitochondrion" evidence="2"/>
<evidence type="ECO:0000256" key="1">
    <source>
        <dbReference type="SAM" id="Phobius"/>
    </source>
</evidence>
<keyword evidence="2" id="KW-0496">Mitochondrion</keyword>
<evidence type="ECO:0000313" key="4">
    <source>
        <dbReference type="EMBL" id="UBD09530.1"/>
    </source>
</evidence>
<reference evidence="2" key="2">
    <citation type="journal article" date="2018" name="Gene">
        <title>Characterization of four new mitogenomes from Ocypodoidea &amp; Grapsoidea, and phylomitogenomic insights into thoracotreme evolution.</title>
        <authorList>
            <person name="Chen J."/>
            <person name="Xing Y."/>
            <person name="Yao W."/>
            <person name="Zhang C."/>
            <person name="Zhang Z."/>
            <person name="Jiang G."/>
            <person name="Ding Z."/>
        </authorList>
    </citation>
    <scope>NUCLEOTIDE SEQUENCE</scope>
</reference>
<name>A0A344GDI4_9EUCA</name>
<reference evidence="4" key="1">
    <citation type="submission" date="2017-06" db="EMBL/GenBank/DDBJ databases">
        <title>The complete mitochondrial genome of Metopograpsus quadridentatus.</title>
        <authorList>
            <person name="Liu Q.-N."/>
            <person name="Tang B.-P."/>
            <person name="Xin Z.-Z."/>
            <person name="Liu Y."/>
        </authorList>
    </citation>
    <scope>NUCLEOTIDE SEQUENCE</scope>
</reference>
<dbReference type="EMBL" id="MH183127">
    <property type="protein sequence ID" value="AXA13754.1"/>
    <property type="molecule type" value="Genomic_DNA"/>
</dbReference>
<dbReference type="RefSeq" id="YP_009503152.1">
    <property type="nucleotide sequence ID" value="NC_038178.1"/>
</dbReference>
<proteinExistence type="predicted"/>
<dbReference type="AlphaFoldDB" id="A0A344GDI4"/>
<evidence type="ECO:0000313" key="2">
    <source>
        <dbReference type="EMBL" id="AXA13754.1"/>
    </source>
</evidence>
<accession>A0A344GDI4</accession>
<keyword evidence="1" id="KW-0472">Membrane</keyword>
<protein>
    <submittedName>
        <fullName evidence="2">ATP synthase F0 subunit 8</fullName>
    </submittedName>
</protein>
<dbReference type="CTD" id="4509"/>
<organism evidence="2">
    <name type="scientific">Metopograpsus quadridentatus</name>
    <dbReference type="NCBI Taxonomy" id="331402"/>
    <lineage>
        <taxon>Eukaryota</taxon>
        <taxon>Metazoa</taxon>
        <taxon>Ecdysozoa</taxon>
        <taxon>Arthropoda</taxon>
        <taxon>Crustacea</taxon>
        <taxon>Multicrustacea</taxon>
        <taxon>Malacostraca</taxon>
        <taxon>Eumalacostraca</taxon>
        <taxon>Eucarida</taxon>
        <taxon>Decapoda</taxon>
        <taxon>Pleocyemata</taxon>
        <taxon>Brachyura</taxon>
        <taxon>Eubrachyura</taxon>
        <taxon>Grapsoidea</taxon>
        <taxon>Grapsidae</taxon>
        <taxon>Metopograpsus</taxon>
    </lineage>
</organism>
<dbReference type="EMBL" id="MF198251">
    <property type="protein sequence ID" value="UBD09530.1"/>
    <property type="molecule type" value="Genomic_DNA"/>
</dbReference>
<dbReference type="EMBL" id="MH310445">
    <property type="protein sequence ID" value="AYU57093.1"/>
    <property type="molecule type" value="Genomic_DNA"/>
</dbReference>
<dbReference type="GeneID" id="37540422"/>
<keyword evidence="1" id="KW-1133">Transmembrane helix</keyword>
<feature type="transmembrane region" description="Helical" evidence="1">
    <location>
        <begin position="6"/>
        <end position="30"/>
    </location>
</feature>
<keyword evidence="1" id="KW-0812">Transmembrane</keyword>
<evidence type="ECO:0000313" key="3">
    <source>
        <dbReference type="EMBL" id="AYU57093.1"/>
    </source>
</evidence>